<dbReference type="Proteomes" id="UP000286931">
    <property type="component" value="Unassembled WGS sequence"/>
</dbReference>
<evidence type="ECO:0000256" key="1">
    <source>
        <dbReference type="ARBA" id="ARBA00023002"/>
    </source>
</evidence>
<evidence type="ECO:0000313" key="4">
    <source>
        <dbReference type="Proteomes" id="UP000286931"/>
    </source>
</evidence>
<dbReference type="PANTHER" id="PTHR35176">
    <property type="entry name" value="HEME OXYGENASE HI_0854-RELATED"/>
    <property type="match status" value="1"/>
</dbReference>
<proteinExistence type="predicted"/>
<feature type="domain" description="Pyridoxamine 5'-phosphate oxidase N-terminal" evidence="2">
    <location>
        <begin position="36"/>
        <end position="155"/>
    </location>
</feature>
<keyword evidence="4" id="KW-1185">Reference proteome</keyword>
<dbReference type="Pfam" id="PF01243">
    <property type="entry name" value="PNPOx_N"/>
    <property type="match status" value="1"/>
</dbReference>
<sequence>MGGILLGGGAGTASPDPAGSIVKDLISMTLHVPPTITAEFRDFWRERHLCLLVTHRPDGTPHQVPVGATYDDVSGIARVISHGASKKVRNVLAAAPGARVSLSQVAGRRWSTLEGIATVDRDPEAVAEAVRRYTERYREPRVNPERVVIEIAVTRRMGTV</sequence>
<dbReference type="AlphaFoldDB" id="A0A401YU89"/>
<keyword evidence="1" id="KW-0560">Oxidoreductase</keyword>
<dbReference type="InterPro" id="IPR011576">
    <property type="entry name" value="Pyridox_Oxase_N"/>
</dbReference>
<dbReference type="GO" id="GO:0016627">
    <property type="term" value="F:oxidoreductase activity, acting on the CH-CH group of donors"/>
    <property type="evidence" value="ECO:0007669"/>
    <property type="project" value="TreeGrafter"/>
</dbReference>
<dbReference type="InterPro" id="IPR052019">
    <property type="entry name" value="F420H2_bilvrd_red/Heme_oxyg"/>
</dbReference>
<dbReference type="GO" id="GO:0005829">
    <property type="term" value="C:cytosol"/>
    <property type="evidence" value="ECO:0007669"/>
    <property type="project" value="TreeGrafter"/>
</dbReference>
<protein>
    <submittedName>
        <fullName evidence="3">PPOX class F420-dependent enzyme</fullName>
    </submittedName>
</protein>
<dbReference type="SUPFAM" id="SSF50475">
    <property type="entry name" value="FMN-binding split barrel"/>
    <property type="match status" value="1"/>
</dbReference>
<dbReference type="InterPro" id="IPR019920">
    <property type="entry name" value="F420-binding_dom_put"/>
</dbReference>
<gene>
    <name evidence="3" type="ORF">EHYA_05846</name>
</gene>
<reference evidence="3 4" key="1">
    <citation type="submission" date="2018-12" db="EMBL/GenBank/DDBJ databases">
        <title>Draft genome sequence of Embleya hyalina NBRC 13850T.</title>
        <authorList>
            <person name="Komaki H."/>
            <person name="Hosoyama A."/>
            <person name="Kimura A."/>
            <person name="Ichikawa N."/>
            <person name="Tamura T."/>
        </authorList>
    </citation>
    <scope>NUCLEOTIDE SEQUENCE [LARGE SCALE GENOMIC DNA]</scope>
    <source>
        <strain evidence="3 4">NBRC 13850</strain>
    </source>
</reference>
<organism evidence="3 4">
    <name type="scientific">Embleya hyalina</name>
    <dbReference type="NCBI Taxonomy" id="516124"/>
    <lineage>
        <taxon>Bacteria</taxon>
        <taxon>Bacillati</taxon>
        <taxon>Actinomycetota</taxon>
        <taxon>Actinomycetes</taxon>
        <taxon>Kitasatosporales</taxon>
        <taxon>Streptomycetaceae</taxon>
        <taxon>Embleya</taxon>
    </lineage>
</organism>
<dbReference type="PANTHER" id="PTHR35176:SF1">
    <property type="entry name" value="F420H(2)-DEPENDENT BILIVERDIN REDUCTASE"/>
    <property type="match status" value="1"/>
</dbReference>
<dbReference type="NCBIfam" id="TIGR03618">
    <property type="entry name" value="Rv1155_F420"/>
    <property type="match status" value="1"/>
</dbReference>
<accession>A0A401YU89</accession>
<comment type="caution">
    <text evidence="3">The sequence shown here is derived from an EMBL/GenBank/DDBJ whole genome shotgun (WGS) entry which is preliminary data.</text>
</comment>
<dbReference type="EMBL" id="BIFH01000026">
    <property type="protein sequence ID" value="GCD98146.1"/>
    <property type="molecule type" value="Genomic_DNA"/>
</dbReference>
<dbReference type="InterPro" id="IPR012349">
    <property type="entry name" value="Split_barrel_FMN-bd"/>
</dbReference>
<name>A0A401YU89_9ACTN</name>
<dbReference type="GO" id="GO:0070967">
    <property type="term" value="F:coenzyme F420 binding"/>
    <property type="evidence" value="ECO:0007669"/>
    <property type="project" value="TreeGrafter"/>
</dbReference>
<evidence type="ECO:0000313" key="3">
    <source>
        <dbReference type="EMBL" id="GCD98146.1"/>
    </source>
</evidence>
<evidence type="ECO:0000259" key="2">
    <source>
        <dbReference type="Pfam" id="PF01243"/>
    </source>
</evidence>
<dbReference type="Gene3D" id="2.30.110.10">
    <property type="entry name" value="Electron Transport, Fmn-binding Protein, Chain A"/>
    <property type="match status" value="1"/>
</dbReference>